<dbReference type="Proteomes" id="UP000714275">
    <property type="component" value="Unassembled WGS sequence"/>
</dbReference>
<evidence type="ECO:0000313" key="1">
    <source>
        <dbReference type="EMBL" id="KAG1771941.1"/>
    </source>
</evidence>
<protein>
    <submittedName>
        <fullName evidence="1">Uncharacterized protein</fullName>
    </submittedName>
</protein>
<name>A0A9P7CZ25_9AGAM</name>
<evidence type="ECO:0000313" key="2">
    <source>
        <dbReference type="Proteomes" id="UP000714275"/>
    </source>
</evidence>
<sequence>MALYSKNTLLKALQLSPDIDDEAISRDISAIITVAVDDETRQPSLKTVYDNILQYHGGPALLEPLDILPDLLRCRRREAVDLVSLISENSSPKEVLIVIQETLEQLTQLVLEDEAEEKHAHGSVECLINVIVLSTKSVPRLTLGKRTALSVVSPLVSGVSSAVSSLGSNFTRDSGRSLLAGASRMSEAFYTWIFKTGSEANAAEARKILGSLLDTTVLACASCIRASLCARAFEVHYPRRTLSSAIEPEWQEGEQAILSVLTTLRVMTLSTQDVLDSSTMSSLIILAHEQESYPPPKDLFSKLHSMFMTSIQMNFALDESLFLIFRCVTQDRTQPDFPPDLATSLCIVLPALASTHLDPFIRHFSLRLIALILARLPSVLQQQILITLASDAELPQMRAAAIGLLKEFVLEALQVPALSGEKNVFASPLLIRSFGPILFRTMPSDYLSTVQVAGDIEKSLEPSRIAEVLSFYYVLLQRDKDNKTGIRDPDNIASVESSLLRPLRFFLEKWSNAEGSSTAKPILSVISLQIGLERIDYAVQTIRSR</sequence>
<dbReference type="EMBL" id="JABBWD010000055">
    <property type="protein sequence ID" value="KAG1771941.1"/>
    <property type="molecule type" value="Genomic_DNA"/>
</dbReference>
<organism evidence="1 2">
    <name type="scientific">Suillus placidus</name>
    <dbReference type="NCBI Taxonomy" id="48579"/>
    <lineage>
        <taxon>Eukaryota</taxon>
        <taxon>Fungi</taxon>
        <taxon>Dikarya</taxon>
        <taxon>Basidiomycota</taxon>
        <taxon>Agaricomycotina</taxon>
        <taxon>Agaricomycetes</taxon>
        <taxon>Agaricomycetidae</taxon>
        <taxon>Boletales</taxon>
        <taxon>Suillineae</taxon>
        <taxon>Suillaceae</taxon>
        <taxon>Suillus</taxon>
    </lineage>
</organism>
<dbReference type="Pfam" id="PF08568">
    <property type="entry name" value="Kinetochor_Ybp2"/>
    <property type="match status" value="1"/>
</dbReference>
<reference evidence="1" key="1">
    <citation type="journal article" date="2020" name="New Phytol.">
        <title>Comparative genomics reveals dynamic genome evolution in host specialist ectomycorrhizal fungi.</title>
        <authorList>
            <person name="Lofgren L.A."/>
            <person name="Nguyen N.H."/>
            <person name="Vilgalys R."/>
            <person name="Ruytinx J."/>
            <person name="Liao H.L."/>
            <person name="Branco S."/>
            <person name="Kuo A."/>
            <person name="LaButti K."/>
            <person name="Lipzen A."/>
            <person name="Andreopoulos W."/>
            <person name="Pangilinan J."/>
            <person name="Riley R."/>
            <person name="Hundley H."/>
            <person name="Na H."/>
            <person name="Barry K."/>
            <person name="Grigoriev I.V."/>
            <person name="Stajich J.E."/>
            <person name="Kennedy P.G."/>
        </authorList>
    </citation>
    <scope>NUCLEOTIDE SEQUENCE</scope>
    <source>
        <strain evidence="1">DOB743</strain>
    </source>
</reference>
<dbReference type="OrthoDB" id="5396786at2759"/>
<proteinExistence type="predicted"/>
<dbReference type="InterPro" id="IPR013877">
    <property type="entry name" value="YAP-bd/ALF4/Glomulin"/>
</dbReference>
<accession>A0A9P7CZ25</accession>
<keyword evidence="2" id="KW-1185">Reference proteome</keyword>
<gene>
    <name evidence="1" type="ORF">EV702DRAFT_1033705</name>
</gene>
<dbReference type="AlphaFoldDB" id="A0A9P7CZ25"/>
<comment type="caution">
    <text evidence="1">The sequence shown here is derived from an EMBL/GenBank/DDBJ whole genome shotgun (WGS) entry which is preliminary data.</text>
</comment>